<dbReference type="OrthoDB" id="9804753at2"/>
<evidence type="ECO:0000256" key="3">
    <source>
        <dbReference type="ARBA" id="ARBA00004496"/>
    </source>
</evidence>
<dbReference type="InterPro" id="IPR003170">
    <property type="entry name" value="MurB"/>
</dbReference>
<dbReference type="SUPFAM" id="SSF56176">
    <property type="entry name" value="FAD-binding/transporter-associated domain-like"/>
    <property type="match status" value="1"/>
</dbReference>
<feature type="active site" description="Proton donor" evidence="20">
    <location>
        <position position="226"/>
    </location>
</feature>
<comment type="subcellular location">
    <subcellularLocation>
        <location evidence="3 20">Cytoplasm</location>
    </subcellularLocation>
</comment>
<dbReference type="InterPro" id="IPR016166">
    <property type="entry name" value="FAD-bd_PCMH"/>
</dbReference>
<keyword evidence="9 20" id="KW-0132">Cell division</keyword>
<gene>
    <name evidence="20" type="primary">murB</name>
    <name evidence="22" type="ORF">SAMN02745724_04470</name>
</gene>
<organism evidence="22 23">
    <name type="scientific">Pseudoalteromonas denitrificans DSM 6059</name>
    <dbReference type="NCBI Taxonomy" id="1123010"/>
    <lineage>
        <taxon>Bacteria</taxon>
        <taxon>Pseudomonadati</taxon>
        <taxon>Pseudomonadota</taxon>
        <taxon>Gammaproteobacteria</taxon>
        <taxon>Alteromonadales</taxon>
        <taxon>Pseudoalteromonadaceae</taxon>
        <taxon>Pseudoalteromonas</taxon>
    </lineage>
</organism>
<dbReference type="InterPro" id="IPR006094">
    <property type="entry name" value="Oxid_FAD_bind_N"/>
</dbReference>
<dbReference type="Gene3D" id="3.90.78.10">
    <property type="entry name" value="UDP-N-acetylenolpyruvoylglucosamine reductase, C-terminal domain"/>
    <property type="match status" value="1"/>
</dbReference>
<dbReference type="HAMAP" id="MF_00037">
    <property type="entry name" value="MurB"/>
    <property type="match status" value="1"/>
</dbReference>
<dbReference type="Proteomes" id="UP000198862">
    <property type="component" value="Unassembled WGS sequence"/>
</dbReference>
<evidence type="ECO:0000256" key="11">
    <source>
        <dbReference type="ARBA" id="ARBA00022827"/>
    </source>
</evidence>
<dbReference type="PANTHER" id="PTHR21071:SF4">
    <property type="entry name" value="UDP-N-ACETYLENOLPYRUVOYLGLUCOSAMINE REDUCTASE"/>
    <property type="match status" value="1"/>
</dbReference>
<keyword evidence="23" id="KW-1185">Reference proteome</keyword>
<feature type="active site" evidence="20">
    <location>
        <position position="327"/>
    </location>
</feature>
<evidence type="ECO:0000256" key="1">
    <source>
        <dbReference type="ARBA" id="ARBA00001974"/>
    </source>
</evidence>
<dbReference type="GO" id="GO:0005829">
    <property type="term" value="C:cytosol"/>
    <property type="evidence" value="ECO:0007669"/>
    <property type="project" value="TreeGrafter"/>
</dbReference>
<dbReference type="GO" id="GO:0008360">
    <property type="term" value="P:regulation of cell shape"/>
    <property type="evidence" value="ECO:0007669"/>
    <property type="project" value="UniProtKB-KW"/>
</dbReference>
<evidence type="ECO:0000256" key="12">
    <source>
        <dbReference type="ARBA" id="ARBA00022857"/>
    </source>
</evidence>
<dbReference type="Gene3D" id="3.30.465.10">
    <property type="match status" value="1"/>
</dbReference>
<dbReference type="GO" id="GO:0051301">
    <property type="term" value="P:cell division"/>
    <property type="evidence" value="ECO:0007669"/>
    <property type="project" value="UniProtKB-KW"/>
</dbReference>
<dbReference type="Gene3D" id="3.30.43.10">
    <property type="entry name" value="Uridine Diphospho-n-acetylenolpyruvylglucosamine Reductase, domain 2"/>
    <property type="match status" value="1"/>
</dbReference>
<comment type="similarity">
    <text evidence="5 20">Belongs to the MurB family.</text>
</comment>
<dbReference type="EC" id="1.3.1.98" evidence="6 20"/>
<dbReference type="NCBIfam" id="TIGR00179">
    <property type="entry name" value="murB"/>
    <property type="match status" value="1"/>
</dbReference>
<keyword evidence="12 20" id="KW-0521">NADP</keyword>
<evidence type="ECO:0000256" key="10">
    <source>
        <dbReference type="ARBA" id="ARBA00022630"/>
    </source>
</evidence>
<dbReference type="AlphaFoldDB" id="A0A1I1S6T7"/>
<dbReference type="InterPro" id="IPR036318">
    <property type="entry name" value="FAD-bd_PCMH-like_sf"/>
</dbReference>
<keyword evidence="17 20" id="KW-0961">Cell wall biogenesis/degradation</keyword>
<keyword evidence="10 20" id="KW-0285">Flavoprotein</keyword>
<dbReference type="GO" id="GO:0008762">
    <property type="term" value="F:UDP-N-acetylmuramate dehydrogenase activity"/>
    <property type="evidence" value="ECO:0007669"/>
    <property type="project" value="UniProtKB-UniRule"/>
</dbReference>
<keyword evidence="15 20" id="KW-0560">Oxidoreductase</keyword>
<evidence type="ECO:0000256" key="5">
    <source>
        <dbReference type="ARBA" id="ARBA00010485"/>
    </source>
</evidence>
<evidence type="ECO:0000256" key="16">
    <source>
        <dbReference type="ARBA" id="ARBA00023306"/>
    </source>
</evidence>
<dbReference type="UniPathway" id="UPA00219"/>
<accession>A0A1I1S6T7</accession>
<evidence type="ECO:0000256" key="15">
    <source>
        <dbReference type="ARBA" id="ARBA00023002"/>
    </source>
</evidence>
<feature type="active site" evidence="20">
    <location>
        <position position="153"/>
    </location>
</feature>
<dbReference type="Pfam" id="PF02873">
    <property type="entry name" value="MurB_C"/>
    <property type="match status" value="1"/>
</dbReference>
<dbReference type="GO" id="GO:0071949">
    <property type="term" value="F:FAD binding"/>
    <property type="evidence" value="ECO:0007669"/>
    <property type="project" value="InterPro"/>
</dbReference>
<evidence type="ECO:0000256" key="14">
    <source>
        <dbReference type="ARBA" id="ARBA00022984"/>
    </source>
</evidence>
<comment type="cofactor">
    <cofactor evidence="1 20">
        <name>FAD</name>
        <dbReference type="ChEBI" id="CHEBI:57692"/>
    </cofactor>
</comment>
<evidence type="ECO:0000256" key="4">
    <source>
        <dbReference type="ARBA" id="ARBA00004752"/>
    </source>
</evidence>
<evidence type="ECO:0000256" key="6">
    <source>
        <dbReference type="ARBA" id="ARBA00012518"/>
    </source>
</evidence>
<dbReference type="STRING" id="1123010.SAMN02745724_04470"/>
<evidence type="ECO:0000256" key="2">
    <source>
        <dbReference type="ARBA" id="ARBA00003921"/>
    </source>
</evidence>
<proteinExistence type="inferred from homology"/>
<dbReference type="SUPFAM" id="SSF56194">
    <property type="entry name" value="Uridine diphospho-N-Acetylenolpyruvylglucosamine reductase, MurB, C-terminal domain"/>
    <property type="match status" value="1"/>
</dbReference>
<dbReference type="GO" id="GO:0071555">
    <property type="term" value="P:cell wall organization"/>
    <property type="evidence" value="ECO:0007669"/>
    <property type="project" value="UniProtKB-KW"/>
</dbReference>
<evidence type="ECO:0000313" key="23">
    <source>
        <dbReference type="Proteomes" id="UP000198862"/>
    </source>
</evidence>
<dbReference type="Pfam" id="PF01565">
    <property type="entry name" value="FAD_binding_4"/>
    <property type="match status" value="1"/>
</dbReference>
<evidence type="ECO:0000256" key="13">
    <source>
        <dbReference type="ARBA" id="ARBA00022960"/>
    </source>
</evidence>
<dbReference type="RefSeq" id="WP_091989971.1">
    <property type="nucleotide sequence ID" value="NZ_FOLO01000056.1"/>
</dbReference>
<evidence type="ECO:0000256" key="9">
    <source>
        <dbReference type="ARBA" id="ARBA00022618"/>
    </source>
</evidence>
<evidence type="ECO:0000256" key="18">
    <source>
        <dbReference type="ARBA" id="ARBA00031026"/>
    </source>
</evidence>
<feature type="domain" description="FAD-binding PCMH-type" evidence="21">
    <location>
        <begin position="1"/>
        <end position="177"/>
    </location>
</feature>
<comment type="catalytic activity">
    <reaction evidence="19 20">
        <text>UDP-N-acetyl-alpha-D-muramate + NADP(+) = UDP-N-acetyl-3-O-(1-carboxyvinyl)-alpha-D-glucosamine + NADPH + H(+)</text>
        <dbReference type="Rhea" id="RHEA:12248"/>
        <dbReference type="ChEBI" id="CHEBI:15378"/>
        <dbReference type="ChEBI" id="CHEBI:57783"/>
        <dbReference type="ChEBI" id="CHEBI:58349"/>
        <dbReference type="ChEBI" id="CHEBI:68483"/>
        <dbReference type="ChEBI" id="CHEBI:70757"/>
        <dbReference type="EC" id="1.3.1.98"/>
    </reaction>
</comment>
<dbReference type="InterPro" id="IPR011601">
    <property type="entry name" value="MurB_C"/>
</dbReference>
<reference evidence="22 23" key="1">
    <citation type="submission" date="2016-10" db="EMBL/GenBank/DDBJ databases">
        <authorList>
            <person name="de Groot N.N."/>
        </authorList>
    </citation>
    <scope>NUCLEOTIDE SEQUENCE [LARGE SCALE GENOMIC DNA]</scope>
    <source>
        <strain evidence="22 23">DSM 6059</strain>
    </source>
</reference>
<keyword evidence="16 20" id="KW-0131">Cell cycle</keyword>
<evidence type="ECO:0000313" key="22">
    <source>
        <dbReference type="EMBL" id="SFD42087.1"/>
    </source>
</evidence>
<dbReference type="EMBL" id="FOLO01000056">
    <property type="protein sequence ID" value="SFD42087.1"/>
    <property type="molecule type" value="Genomic_DNA"/>
</dbReference>
<keyword evidence="11 20" id="KW-0274">FAD</keyword>
<comment type="pathway">
    <text evidence="4 20">Cell wall biogenesis; peptidoglycan biosynthesis.</text>
</comment>
<name>A0A1I1S6T7_9GAMM</name>
<protein>
    <recommendedName>
        <fullName evidence="7 20">UDP-N-acetylenolpyruvoylglucosamine reductase</fullName>
        <ecNumber evidence="6 20">1.3.1.98</ecNumber>
    </recommendedName>
    <alternativeName>
        <fullName evidence="18 20">UDP-N-acetylmuramate dehydrogenase</fullName>
    </alternativeName>
</protein>
<dbReference type="GO" id="GO:0009252">
    <property type="term" value="P:peptidoglycan biosynthetic process"/>
    <property type="evidence" value="ECO:0007669"/>
    <property type="project" value="UniProtKB-UniRule"/>
</dbReference>
<dbReference type="NCBIfam" id="NF000755">
    <property type="entry name" value="PRK00046.1"/>
    <property type="match status" value="1"/>
</dbReference>
<keyword evidence="14 20" id="KW-0573">Peptidoglycan synthesis</keyword>
<evidence type="ECO:0000256" key="19">
    <source>
        <dbReference type="ARBA" id="ARBA00048914"/>
    </source>
</evidence>
<keyword evidence="13 20" id="KW-0133">Cell shape</keyword>
<comment type="function">
    <text evidence="2 20">Cell wall formation.</text>
</comment>
<sequence length="347" mass="38691">MLPLQSRHTFALPVMAQNIIEIFKAEQLTKIDFNLPFIILGEGSNTVFLDDYSGLVISMKNNGIEKKEDDEFIYLKVAAGENWHQLVCSTLADGILGLENLALIPGSVGAAPVQNIGAYGVEVNQFIEYVKGYDITQKRFDTLTNAQCLFSYRDSIFKGTLNKKFVITEVAFKFNKSWQPALSYGPLKQVQLTGNNKVDAKQIFNQVVAIREEKLPDPKKIPNAGSFFKNPVICESQLHVLLEQYPEMPHYPVSLNPNGIDEFKLAAGWLIDQADLKGFKIGGIEVNPKQALVLLNHGDSSGADITKMILTIQKTILTKFSIMLEHEVRIINIDGECKISLSNKDKV</sequence>
<dbReference type="InterPro" id="IPR016167">
    <property type="entry name" value="FAD-bd_PCMH_sub1"/>
</dbReference>
<dbReference type="InterPro" id="IPR036635">
    <property type="entry name" value="MurB_C_sf"/>
</dbReference>
<evidence type="ECO:0000256" key="8">
    <source>
        <dbReference type="ARBA" id="ARBA00022490"/>
    </source>
</evidence>
<evidence type="ECO:0000256" key="17">
    <source>
        <dbReference type="ARBA" id="ARBA00023316"/>
    </source>
</evidence>
<evidence type="ECO:0000256" key="7">
    <source>
        <dbReference type="ARBA" id="ARBA00015188"/>
    </source>
</evidence>
<keyword evidence="8 20" id="KW-0963">Cytoplasm</keyword>
<dbReference type="PROSITE" id="PS51387">
    <property type="entry name" value="FAD_PCMH"/>
    <property type="match status" value="1"/>
</dbReference>
<evidence type="ECO:0000256" key="20">
    <source>
        <dbReference type="HAMAP-Rule" id="MF_00037"/>
    </source>
</evidence>
<evidence type="ECO:0000259" key="21">
    <source>
        <dbReference type="PROSITE" id="PS51387"/>
    </source>
</evidence>
<dbReference type="PANTHER" id="PTHR21071">
    <property type="entry name" value="UDP-N-ACETYLENOLPYRUVOYLGLUCOSAMINE REDUCTASE"/>
    <property type="match status" value="1"/>
</dbReference>
<dbReference type="InterPro" id="IPR016169">
    <property type="entry name" value="FAD-bd_PCMH_sub2"/>
</dbReference>